<dbReference type="AlphaFoldDB" id="A0A445MVC1"/>
<organism evidence="1">
    <name type="scientific">uncultured Desulfobacterium sp</name>
    <dbReference type="NCBI Taxonomy" id="201089"/>
    <lineage>
        <taxon>Bacteria</taxon>
        <taxon>Pseudomonadati</taxon>
        <taxon>Thermodesulfobacteriota</taxon>
        <taxon>Desulfobacteria</taxon>
        <taxon>Desulfobacterales</taxon>
        <taxon>Desulfobacteriaceae</taxon>
        <taxon>Desulfobacterium</taxon>
        <taxon>environmental samples</taxon>
    </lineage>
</organism>
<dbReference type="EMBL" id="OJIN01000101">
    <property type="protein sequence ID" value="SPD73464.1"/>
    <property type="molecule type" value="Genomic_DNA"/>
</dbReference>
<sequence>MICESYFLFIKDYLTGRPGMTPARQDIIGLYLEKDQLHYIYLARTRQGLRPTRPGPSLEPYGRVQEPVPWSLKQFLEWMNIFPLVEGNTTAKARAIYLGLPRDRFFTRDTVLPPMPMEDALESVKNSLPVCCHLPLDEIYYDIHLYKRDNGNINALILYGPRKDIDEYLDIFRETGHLGSLRGIFPISYGIGAWLTIQKYPMPLGLILRQDSAYELAVYEEKGHLFSGSWPASEGIAGGEPLVVSIGSRYRDLKIFHLDDGSGPVLPQPTADILKGVPSITENPAVAAASLAMSARQEISIDGNPPHLTTIKPFRFFGPVTIALILICSLLTWKADWDIGRREQALSTLKTELDGLKQRLEPIERDRRIVMDAGRFLNDAGEFIKTRPKLFSIINEIAGCLPEGTWFSHLNFQKGEITAKGEGPDALRVVEALRASEIFDQTALTGSVGKEKAGEEQFSLSLKIKGYEADK</sequence>
<evidence type="ECO:0000313" key="1">
    <source>
        <dbReference type="EMBL" id="SPD73464.1"/>
    </source>
</evidence>
<gene>
    <name evidence="1" type="ORF">PITCH_A190040</name>
</gene>
<reference evidence="1" key="1">
    <citation type="submission" date="2018-01" db="EMBL/GenBank/DDBJ databases">
        <authorList>
            <person name="Regsiter A."/>
            <person name="William W."/>
        </authorList>
    </citation>
    <scope>NUCLEOTIDE SEQUENCE</scope>
    <source>
        <strain evidence="1">TRIP AH-1</strain>
    </source>
</reference>
<accession>A0A445MVC1</accession>
<dbReference type="Pfam" id="PF05137">
    <property type="entry name" value="PilN"/>
    <property type="match status" value="1"/>
</dbReference>
<evidence type="ECO:0008006" key="2">
    <source>
        <dbReference type="Google" id="ProtNLM"/>
    </source>
</evidence>
<proteinExistence type="predicted"/>
<name>A0A445MVC1_9BACT</name>
<protein>
    <recommendedName>
        <fullName evidence="2">Fimbrial assembly family protein</fullName>
    </recommendedName>
</protein>
<dbReference type="InterPro" id="IPR007813">
    <property type="entry name" value="PilN"/>
</dbReference>